<protein>
    <recommendedName>
        <fullName evidence="2">Amidase domain-containing protein</fullName>
    </recommendedName>
</protein>
<dbReference type="PANTHER" id="PTHR43372:SF4">
    <property type="entry name" value="FATTY-ACID AMIDE HYDROLASE 2"/>
    <property type="match status" value="1"/>
</dbReference>
<dbReference type="AlphaFoldDB" id="A0A820ALD5"/>
<dbReference type="SUPFAM" id="SSF75304">
    <property type="entry name" value="Amidase signature (AS) enzymes"/>
    <property type="match status" value="1"/>
</dbReference>
<dbReference type="GO" id="GO:0012505">
    <property type="term" value="C:endomembrane system"/>
    <property type="evidence" value="ECO:0007669"/>
    <property type="project" value="TreeGrafter"/>
</dbReference>
<gene>
    <name evidence="3" type="ORF">OVN521_LOCUS25506</name>
</gene>
<dbReference type="InterPro" id="IPR036928">
    <property type="entry name" value="AS_sf"/>
</dbReference>
<name>A0A820ALD5_9BILA</name>
<evidence type="ECO:0000313" key="3">
    <source>
        <dbReference type="EMBL" id="CAF4185101.1"/>
    </source>
</evidence>
<organism evidence="3 4">
    <name type="scientific">Rotaria magnacalcarata</name>
    <dbReference type="NCBI Taxonomy" id="392030"/>
    <lineage>
        <taxon>Eukaryota</taxon>
        <taxon>Metazoa</taxon>
        <taxon>Spiralia</taxon>
        <taxon>Gnathifera</taxon>
        <taxon>Rotifera</taxon>
        <taxon>Eurotatoria</taxon>
        <taxon>Bdelloidea</taxon>
        <taxon>Philodinida</taxon>
        <taxon>Philodinidae</taxon>
        <taxon>Rotaria</taxon>
    </lineage>
</organism>
<feature type="domain" description="Amidase" evidence="2">
    <location>
        <begin position="91"/>
        <end position="192"/>
    </location>
</feature>
<evidence type="ECO:0000313" key="4">
    <source>
        <dbReference type="Proteomes" id="UP000663866"/>
    </source>
</evidence>
<dbReference type="EMBL" id="CAJOBG010006373">
    <property type="protein sequence ID" value="CAF4185101.1"/>
    <property type="molecule type" value="Genomic_DNA"/>
</dbReference>
<feature type="chain" id="PRO_5032356064" description="Amidase domain-containing protein" evidence="1">
    <location>
        <begin position="23"/>
        <end position="193"/>
    </location>
</feature>
<reference evidence="3" key="1">
    <citation type="submission" date="2021-02" db="EMBL/GenBank/DDBJ databases">
        <authorList>
            <person name="Nowell W R."/>
        </authorList>
    </citation>
    <scope>NUCLEOTIDE SEQUENCE</scope>
</reference>
<accession>A0A820ALD5</accession>
<dbReference type="InterPro" id="IPR052739">
    <property type="entry name" value="FAAH2"/>
</dbReference>
<proteinExistence type="predicted"/>
<feature type="non-terminal residue" evidence="3">
    <location>
        <position position="193"/>
    </location>
</feature>
<comment type="caution">
    <text evidence="3">The sequence shown here is derived from an EMBL/GenBank/DDBJ whole genome shotgun (WGS) entry which is preliminary data.</text>
</comment>
<dbReference type="Proteomes" id="UP000663866">
    <property type="component" value="Unassembled WGS sequence"/>
</dbReference>
<dbReference type="Gene3D" id="3.90.1300.10">
    <property type="entry name" value="Amidase signature (AS) domain"/>
    <property type="match status" value="1"/>
</dbReference>
<keyword evidence="1" id="KW-0732">Signal</keyword>
<dbReference type="Pfam" id="PF01425">
    <property type="entry name" value="Amidase"/>
    <property type="match status" value="1"/>
</dbReference>
<keyword evidence="4" id="KW-1185">Reference proteome</keyword>
<evidence type="ECO:0000256" key="1">
    <source>
        <dbReference type="SAM" id="SignalP"/>
    </source>
</evidence>
<evidence type="ECO:0000259" key="2">
    <source>
        <dbReference type="Pfam" id="PF01425"/>
    </source>
</evidence>
<sequence length="193" mass="22143">MVLCNHLLFILMVSLDKLLLSALEAHEKENDDRQRNKNKNQGLINALIRLGFHLIYGDQKFKLQPIAYQILLEPATVIAKSMRQRQVTSYEVVRAYIGRLKSVQSYLNVYVDERFEEALDEARKVDELLDNKDSFSDQYSEERIPFLGVPFAIKESMQFIGFHNSTGIAARENIIATETATFVENMLKSGVIL</sequence>
<dbReference type="InterPro" id="IPR023631">
    <property type="entry name" value="Amidase_dom"/>
</dbReference>
<feature type="signal peptide" evidence="1">
    <location>
        <begin position="1"/>
        <end position="22"/>
    </location>
</feature>
<dbReference type="PANTHER" id="PTHR43372">
    <property type="entry name" value="FATTY-ACID AMIDE HYDROLASE"/>
    <property type="match status" value="1"/>
</dbReference>